<sequence>MVSLRLISAMVLAYCTIVTANPASDAWFTKEINELMEAKEQMDELINDGEPRTEEYEGEEIETPWVEEELENDAFTEATDFNELVSSMAKPKVCVEKKKEKECDRKLLIRITEP</sequence>
<evidence type="ECO:0000313" key="2">
    <source>
        <dbReference type="EMBL" id="CAI8048270.1"/>
    </source>
</evidence>
<keyword evidence="3" id="KW-1185">Reference proteome</keyword>
<name>A0AA35TH96_GEOBA</name>
<dbReference type="EMBL" id="CASHTH010003718">
    <property type="protein sequence ID" value="CAI8048270.1"/>
    <property type="molecule type" value="Genomic_DNA"/>
</dbReference>
<feature type="chain" id="PRO_5041409301" evidence="1">
    <location>
        <begin position="21"/>
        <end position="114"/>
    </location>
</feature>
<reference evidence="2" key="1">
    <citation type="submission" date="2023-03" db="EMBL/GenBank/DDBJ databases">
        <authorList>
            <person name="Steffen K."/>
            <person name="Cardenas P."/>
        </authorList>
    </citation>
    <scope>NUCLEOTIDE SEQUENCE</scope>
</reference>
<feature type="signal peptide" evidence="1">
    <location>
        <begin position="1"/>
        <end position="20"/>
    </location>
</feature>
<evidence type="ECO:0000313" key="3">
    <source>
        <dbReference type="Proteomes" id="UP001174909"/>
    </source>
</evidence>
<comment type="caution">
    <text evidence="2">The sequence shown here is derived from an EMBL/GenBank/DDBJ whole genome shotgun (WGS) entry which is preliminary data.</text>
</comment>
<proteinExistence type="predicted"/>
<evidence type="ECO:0000256" key="1">
    <source>
        <dbReference type="SAM" id="SignalP"/>
    </source>
</evidence>
<organism evidence="2 3">
    <name type="scientific">Geodia barretti</name>
    <name type="common">Barrett's horny sponge</name>
    <dbReference type="NCBI Taxonomy" id="519541"/>
    <lineage>
        <taxon>Eukaryota</taxon>
        <taxon>Metazoa</taxon>
        <taxon>Porifera</taxon>
        <taxon>Demospongiae</taxon>
        <taxon>Heteroscleromorpha</taxon>
        <taxon>Tetractinellida</taxon>
        <taxon>Astrophorina</taxon>
        <taxon>Geodiidae</taxon>
        <taxon>Geodia</taxon>
    </lineage>
</organism>
<accession>A0AA35TH96</accession>
<keyword evidence="1" id="KW-0732">Signal</keyword>
<protein>
    <submittedName>
        <fullName evidence="2">Uncharacterized protein</fullName>
    </submittedName>
</protein>
<dbReference type="AlphaFoldDB" id="A0AA35TH96"/>
<gene>
    <name evidence="2" type="ORF">GBAR_LOCUS26638</name>
</gene>
<dbReference type="Proteomes" id="UP001174909">
    <property type="component" value="Unassembled WGS sequence"/>
</dbReference>